<evidence type="ECO:0000313" key="1">
    <source>
        <dbReference type="EMBL" id="PZA17370.1"/>
    </source>
</evidence>
<dbReference type="OrthoDB" id="9812003at2"/>
<dbReference type="AlphaFoldDB" id="A0A323V080"/>
<dbReference type="RefSeq" id="WP_110523386.1">
    <property type="nucleotide sequence ID" value="NZ_QKOE01000003.1"/>
</dbReference>
<reference evidence="1 2" key="1">
    <citation type="submission" date="2018-06" db="EMBL/GenBank/DDBJ databases">
        <title>Azoarcus communis strain SWub3 genome.</title>
        <authorList>
            <person name="Zorraquino Salvo V."/>
            <person name="Toubiana D."/>
            <person name="Blumwald E."/>
        </authorList>
    </citation>
    <scope>NUCLEOTIDE SEQUENCE [LARGE SCALE GENOMIC DNA]</scope>
    <source>
        <strain evidence="1 2">SWub3</strain>
    </source>
</reference>
<keyword evidence="2" id="KW-1185">Reference proteome</keyword>
<protein>
    <recommendedName>
        <fullName evidence="3">Tetratricopeptide repeat protein</fullName>
    </recommendedName>
</protein>
<organism evidence="1 2">
    <name type="scientific">Parazoarcus communis SWub3 = DSM 12120</name>
    <dbReference type="NCBI Taxonomy" id="1121029"/>
    <lineage>
        <taxon>Bacteria</taxon>
        <taxon>Pseudomonadati</taxon>
        <taxon>Pseudomonadota</taxon>
        <taxon>Betaproteobacteria</taxon>
        <taxon>Rhodocyclales</taxon>
        <taxon>Zoogloeaceae</taxon>
        <taxon>Parazoarcus</taxon>
    </lineage>
</organism>
<name>A0A323V080_9RHOO</name>
<accession>A0A323V080</accession>
<gene>
    <name evidence="1" type="ORF">DNK49_05770</name>
</gene>
<sequence length="171" mass="18402">MDLLHFDPEPLYFDDPLPEGVMELVERAGEFYGAPEAEAALAEAGQRAPDHLLVLVARYRYHFYRHQMDEAASVVWHAIAVSGKRVGLPASGMGLDATAVAAAGKLSMTLTRFYLSALKAAAYIRLRTGDVGGAIALLEPLVSIDEADRLGSKVLLDVARATEESTCTTTP</sequence>
<dbReference type="Proteomes" id="UP000248259">
    <property type="component" value="Unassembled WGS sequence"/>
</dbReference>
<comment type="caution">
    <text evidence="1">The sequence shown here is derived from an EMBL/GenBank/DDBJ whole genome shotgun (WGS) entry which is preliminary data.</text>
</comment>
<evidence type="ECO:0000313" key="2">
    <source>
        <dbReference type="Proteomes" id="UP000248259"/>
    </source>
</evidence>
<dbReference type="EMBL" id="QKOE01000003">
    <property type="protein sequence ID" value="PZA17370.1"/>
    <property type="molecule type" value="Genomic_DNA"/>
</dbReference>
<proteinExistence type="predicted"/>
<evidence type="ECO:0008006" key="3">
    <source>
        <dbReference type="Google" id="ProtNLM"/>
    </source>
</evidence>